<proteinExistence type="predicted"/>
<reference evidence="2 3" key="1">
    <citation type="submission" date="2015-01" db="EMBL/GenBank/DDBJ databases">
        <title>The Genome Sequence of Cladophialophora immunda CBS83496.</title>
        <authorList>
            <consortium name="The Broad Institute Genomics Platform"/>
            <person name="Cuomo C."/>
            <person name="de Hoog S."/>
            <person name="Gorbushina A."/>
            <person name="Stielow B."/>
            <person name="Teixiera M."/>
            <person name="Abouelleil A."/>
            <person name="Chapman S.B."/>
            <person name="Priest M."/>
            <person name="Young S.K."/>
            <person name="Wortman J."/>
            <person name="Nusbaum C."/>
            <person name="Birren B."/>
        </authorList>
    </citation>
    <scope>NUCLEOTIDE SEQUENCE [LARGE SCALE GENOMIC DNA]</scope>
    <source>
        <strain evidence="2 3">CBS 83496</strain>
    </source>
</reference>
<accession>A0A0D2CVI4</accession>
<feature type="non-terminal residue" evidence="2">
    <location>
        <position position="1"/>
    </location>
</feature>
<protein>
    <submittedName>
        <fullName evidence="2">Uncharacterized protein</fullName>
    </submittedName>
</protein>
<keyword evidence="3" id="KW-1185">Reference proteome</keyword>
<gene>
    <name evidence="2" type="ORF">PV07_01830</name>
</gene>
<dbReference type="VEuPathDB" id="FungiDB:PV07_01830"/>
<evidence type="ECO:0000256" key="1">
    <source>
        <dbReference type="SAM" id="MobiDB-lite"/>
    </source>
</evidence>
<dbReference type="AlphaFoldDB" id="A0A0D2CVI4"/>
<dbReference type="HOGENOM" id="CLU_2256382_0_0_1"/>
<feature type="region of interest" description="Disordered" evidence="1">
    <location>
        <begin position="23"/>
        <end position="62"/>
    </location>
</feature>
<evidence type="ECO:0000313" key="2">
    <source>
        <dbReference type="EMBL" id="KIW35113.1"/>
    </source>
</evidence>
<sequence length="104" mass="11449">APLEPCSGTSRISERLVSLPPCRLHTNRPLTDWGGIGGQESGKGDTADHTPPHAPPHHITSHQNIDIISRQRHHGNDSAITPQQTRPILSTIPTDENETEWTDR</sequence>
<dbReference type="EMBL" id="KN847040">
    <property type="protein sequence ID" value="KIW35113.1"/>
    <property type="molecule type" value="Genomic_DNA"/>
</dbReference>
<dbReference type="GeneID" id="27341024"/>
<feature type="compositionally biased region" description="Polar residues" evidence="1">
    <location>
        <begin position="78"/>
        <end position="94"/>
    </location>
</feature>
<feature type="compositionally biased region" description="Basic and acidic residues" evidence="1">
    <location>
        <begin position="42"/>
        <end position="51"/>
    </location>
</feature>
<name>A0A0D2CVI4_9EURO</name>
<evidence type="ECO:0000313" key="3">
    <source>
        <dbReference type="Proteomes" id="UP000054466"/>
    </source>
</evidence>
<feature type="compositionally biased region" description="Acidic residues" evidence="1">
    <location>
        <begin position="95"/>
        <end position="104"/>
    </location>
</feature>
<feature type="region of interest" description="Disordered" evidence="1">
    <location>
        <begin position="74"/>
        <end position="104"/>
    </location>
</feature>
<dbReference type="RefSeq" id="XP_016255329.1">
    <property type="nucleotide sequence ID" value="XM_016388401.1"/>
</dbReference>
<dbReference type="Proteomes" id="UP000054466">
    <property type="component" value="Unassembled WGS sequence"/>
</dbReference>
<organism evidence="2 3">
    <name type="scientific">Cladophialophora immunda</name>
    <dbReference type="NCBI Taxonomy" id="569365"/>
    <lineage>
        <taxon>Eukaryota</taxon>
        <taxon>Fungi</taxon>
        <taxon>Dikarya</taxon>
        <taxon>Ascomycota</taxon>
        <taxon>Pezizomycotina</taxon>
        <taxon>Eurotiomycetes</taxon>
        <taxon>Chaetothyriomycetidae</taxon>
        <taxon>Chaetothyriales</taxon>
        <taxon>Herpotrichiellaceae</taxon>
        <taxon>Cladophialophora</taxon>
    </lineage>
</organism>